<proteinExistence type="predicted"/>
<evidence type="ECO:0000313" key="4">
    <source>
        <dbReference type="Proteomes" id="UP000291892"/>
    </source>
</evidence>
<feature type="coiled-coil region" evidence="1">
    <location>
        <begin position="71"/>
        <end position="98"/>
    </location>
</feature>
<accession>A0AAE8QB78</accession>
<evidence type="ECO:0000313" key="3">
    <source>
        <dbReference type="EMBL" id="TBF18449.1"/>
    </source>
</evidence>
<gene>
    <name evidence="3" type="ORF">ELG94_08780</name>
</gene>
<comment type="caution">
    <text evidence="3">The sequence shown here is derived from an EMBL/GenBank/DDBJ whole genome shotgun (WGS) entry which is preliminary data.</text>
</comment>
<feature type="chain" id="PRO_5042042135" description="DUF3552 domain-containing protein" evidence="2">
    <location>
        <begin position="27"/>
        <end position="105"/>
    </location>
</feature>
<feature type="signal peptide" evidence="2">
    <location>
        <begin position="1"/>
        <end position="26"/>
    </location>
</feature>
<evidence type="ECO:0000256" key="1">
    <source>
        <dbReference type="SAM" id="Coils"/>
    </source>
</evidence>
<keyword evidence="2" id="KW-0732">Signal</keyword>
<dbReference type="Proteomes" id="UP000291892">
    <property type="component" value="Unassembled WGS sequence"/>
</dbReference>
<protein>
    <recommendedName>
        <fullName evidence="5">DUF3552 domain-containing protein</fullName>
    </recommendedName>
</protein>
<dbReference type="RefSeq" id="WP_130822534.1">
    <property type="nucleotide sequence ID" value="NZ_SIKX01000001.1"/>
</dbReference>
<keyword evidence="1" id="KW-0175">Coiled coil</keyword>
<organism evidence="3 4">
    <name type="scientific">Rhizobium ruizarguesonis</name>
    <dbReference type="NCBI Taxonomy" id="2081791"/>
    <lineage>
        <taxon>Bacteria</taxon>
        <taxon>Pseudomonadati</taxon>
        <taxon>Pseudomonadota</taxon>
        <taxon>Alphaproteobacteria</taxon>
        <taxon>Hyphomicrobiales</taxon>
        <taxon>Rhizobiaceae</taxon>
        <taxon>Rhizobium/Agrobacterium group</taxon>
        <taxon>Rhizobium</taxon>
    </lineage>
</organism>
<sequence>MRRGANLALAALLGAAASLLCSNAFAYCSEPSAPSCASSFGEFGDQWEFDRCKREMESYKDDVENFIGCNNDEAEAAIRKARDDSESAKSEYNDAVEAFNRRAGN</sequence>
<dbReference type="AlphaFoldDB" id="A0AAE8QB78"/>
<name>A0AAE8QB78_9HYPH</name>
<dbReference type="EMBL" id="SIKX01000001">
    <property type="protein sequence ID" value="TBF18449.1"/>
    <property type="molecule type" value="Genomic_DNA"/>
</dbReference>
<evidence type="ECO:0008006" key="5">
    <source>
        <dbReference type="Google" id="ProtNLM"/>
    </source>
</evidence>
<reference evidence="3 4" key="1">
    <citation type="submission" date="2019-02" db="EMBL/GenBank/DDBJ databases">
        <title>The genomic architecture of introgression among sibling species of bacteria.</title>
        <authorList>
            <person name="Cavassim M.I.A."/>
            <person name="Moeskjaer S."/>
            <person name="Moslemi C."/>
            <person name="Fields B."/>
            <person name="Bachmann A."/>
            <person name="Vilhjalmsson B."/>
            <person name="Schierup M.H."/>
            <person name="Young J.P.W."/>
            <person name="Andersen S.U."/>
        </authorList>
    </citation>
    <scope>NUCLEOTIDE SEQUENCE [LARGE SCALE GENOMIC DNA]</scope>
    <source>
        <strain evidence="3 4">SM42</strain>
    </source>
</reference>
<evidence type="ECO:0000256" key="2">
    <source>
        <dbReference type="SAM" id="SignalP"/>
    </source>
</evidence>